<organism evidence="2 3">
    <name type="scientific">Kribbella antibiotica</name>
    <dbReference type="NCBI Taxonomy" id="190195"/>
    <lineage>
        <taxon>Bacteria</taxon>
        <taxon>Bacillati</taxon>
        <taxon>Actinomycetota</taxon>
        <taxon>Actinomycetes</taxon>
        <taxon>Propionibacteriales</taxon>
        <taxon>Kribbellaceae</taxon>
        <taxon>Kribbella</taxon>
    </lineage>
</organism>
<protein>
    <submittedName>
        <fullName evidence="2">Uncharacterized protein</fullName>
    </submittedName>
</protein>
<feature type="signal peptide" evidence="1">
    <location>
        <begin position="1"/>
        <end position="35"/>
    </location>
</feature>
<accession>A0A4R4YRU3</accession>
<feature type="chain" id="PRO_5020711591" evidence="1">
    <location>
        <begin position="36"/>
        <end position="139"/>
    </location>
</feature>
<dbReference type="OrthoDB" id="5197508at2"/>
<dbReference type="AlphaFoldDB" id="A0A4R4YRU3"/>
<sequence>MRNRSQFVRRTAAAVAGLALAATGFGVAGALQANAADVKPAAATQPAVAKTVSIKSDKATAKVWTKVSFSGKTTGIAKNTVVQVQRFENNKWVNFPATTKVTSSSTYSVWVQSGRTGVNKFRVVAANTASAAVSVNITK</sequence>
<keyword evidence="3" id="KW-1185">Reference proteome</keyword>
<dbReference type="RefSeq" id="WP_132176066.1">
    <property type="nucleotide sequence ID" value="NZ_SMKX01000177.1"/>
</dbReference>
<evidence type="ECO:0000313" key="2">
    <source>
        <dbReference type="EMBL" id="TDD46282.1"/>
    </source>
</evidence>
<dbReference type="InterPro" id="IPR006311">
    <property type="entry name" value="TAT_signal"/>
</dbReference>
<keyword evidence="1" id="KW-0732">Signal</keyword>
<dbReference type="PROSITE" id="PS51318">
    <property type="entry name" value="TAT"/>
    <property type="match status" value="1"/>
</dbReference>
<dbReference type="Proteomes" id="UP000295124">
    <property type="component" value="Unassembled WGS sequence"/>
</dbReference>
<name>A0A4R4YRU3_9ACTN</name>
<gene>
    <name evidence="2" type="ORF">E1263_36835</name>
</gene>
<proteinExistence type="predicted"/>
<evidence type="ECO:0000313" key="3">
    <source>
        <dbReference type="Proteomes" id="UP000295124"/>
    </source>
</evidence>
<reference evidence="2 3" key="1">
    <citation type="submission" date="2019-03" db="EMBL/GenBank/DDBJ databases">
        <title>Draft genome sequences of novel Actinobacteria.</title>
        <authorList>
            <person name="Sahin N."/>
            <person name="Ay H."/>
            <person name="Saygin H."/>
        </authorList>
    </citation>
    <scope>NUCLEOTIDE SEQUENCE [LARGE SCALE GENOMIC DNA]</scope>
    <source>
        <strain evidence="2 3">JCM 13523</strain>
    </source>
</reference>
<comment type="caution">
    <text evidence="2">The sequence shown here is derived from an EMBL/GenBank/DDBJ whole genome shotgun (WGS) entry which is preliminary data.</text>
</comment>
<evidence type="ECO:0000256" key="1">
    <source>
        <dbReference type="SAM" id="SignalP"/>
    </source>
</evidence>
<dbReference type="EMBL" id="SMKX01000177">
    <property type="protein sequence ID" value="TDD46282.1"/>
    <property type="molecule type" value="Genomic_DNA"/>
</dbReference>